<evidence type="ECO:0000256" key="1">
    <source>
        <dbReference type="SAM" id="SignalP"/>
    </source>
</evidence>
<reference evidence="3 4" key="1">
    <citation type="journal article" date="2016" name="Genome Announc.">
        <title>First Complete Genome Sequence of a Subdivision 6 Acidobacterium Strain.</title>
        <authorList>
            <person name="Huang S."/>
            <person name="Vieira S."/>
            <person name="Bunk B."/>
            <person name="Riedel T."/>
            <person name="Sproer C."/>
            <person name="Overmann J."/>
        </authorList>
    </citation>
    <scope>NUCLEOTIDE SEQUENCE [LARGE SCALE GENOMIC DNA]</scope>
    <source>
        <strain evidence="4">DSM 100886 HEG_-6_39</strain>
    </source>
</reference>
<dbReference type="KEGG" id="abac:LuPra_04370"/>
<proteinExistence type="predicted"/>
<accession>A0A143PSH9</accession>
<dbReference type="GO" id="GO:0016853">
    <property type="term" value="F:isomerase activity"/>
    <property type="evidence" value="ECO:0007669"/>
    <property type="project" value="UniProtKB-KW"/>
</dbReference>
<dbReference type="PROSITE" id="PS51318">
    <property type="entry name" value="TAT"/>
    <property type="match status" value="1"/>
</dbReference>
<feature type="signal peptide" evidence="1">
    <location>
        <begin position="1"/>
        <end position="35"/>
    </location>
</feature>
<dbReference type="Pfam" id="PF01261">
    <property type="entry name" value="AP_endonuc_2"/>
    <property type="match status" value="1"/>
</dbReference>
<dbReference type="AlphaFoldDB" id="A0A143PSH9"/>
<dbReference type="InterPro" id="IPR050312">
    <property type="entry name" value="IolE/XylAMocC-like"/>
</dbReference>
<dbReference type="RefSeq" id="WP_234800500.1">
    <property type="nucleotide sequence ID" value="NZ_CP015136.1"/>
</dbReference>
<keyword evidence="4" id="KW-1185">Reference proteome</keyword>
<keyword evidence="1" id="KW-0732">Signal</keyword>
<dbReference type="STRING" id="1855912.LuPra_04370"/>
<keyword evidence="3" id="KW-0413">Isomerase</keyword>
<evidence type="ECO:0000313" key="4">
    <source>
        <dbReference type="Proteomes" id="UP000076079"/>
    </source>
</evidence>
<organism evidence="3 4">
    <name type="scientific">Luteitalea pratensis</name>
    <dbReference type="NCBI Taxonomy" id="1855912"/>
    <lineage>
        <taxon>Bacteria</taxon>
        <taxon>Pseudomonadati</taxon>
        <taxon>Acidobacteriota</taxon>
        <taxon>Vicinamibacteria</taxon>
        <taxon>Vicinamibacterales</taxon>
        <taxon>Vicinamibacteraceae</taxon>
        <taxon>Luteitalea</taxon>
    </lineage>
</organism>
<protein>
    <submittedName>
        <fullName evidence="3">Xylose isomerase-like TIM barrel</fullName>
    </submittedName>
</protein>
<sequence precursor="true">MTDTRPGGAASRRAFLAAGLVAPAAAALAPTGLQAQSPAAAGARHSIKLGAVTYNIAKDWDVPTIIKNFTAAGLDGVELRTTHAHGVEPSLSAAQRAEVRKQFEGSAVKIAGLGTTCEYHSPDPAVVRKNIEETKQWVQLAKDLGCPSVKVRPNGLPKDVPEEKTLEQIGRSIRECAQAATEAGVRIQLEVHGAETQRVPRIVKILTYADRHPGFWLCWNSNPTDLMDGGFDKNFGLLKSRIGQVHMRDLYVEEYPWQRLINNLQDMKFEGYCFAELGDISTDGVRVLKYFRGMFRQFEGIVTPPLTAPNA</sequence>
<dbReference type="InterPro" id="IPR013022">
    <property type="entry name" value="Xyl_isomerase-like_TIM-brl"/>
</dbReference>
<dbReference type="EMBL" id="CP015136">
    <property type="protein sequence ID" value="AMY11123.1"/>
    <property type="molecule type" value="Genomic_DNA"/>
</dbReference>
<dbReference type="InterPro" id="IPR006311">
    <property type="entry name" value="TAT_signal"/>
</dbReference>
<dbReference type="Proteomes" id="UP000076079">
    <property type="component" value="Chromosome"/>
</dbReference>
<evidence type="ECO:0000313" key="3">
    <source>
        <dbReference type="EMBL" id="AMY11123.1"/>
    </source>
</evidence>
<evidence type="ECO:0000259" key="2">
    <source>
        <dbReference type="Pfam" id="PF01261"/>
    </source>
</evidence>
<dbReference type="Gene3D" id="3.20.20.150">
    <property type="entry name" value="Divalent-metal-dependent TIM barrel enzymes"/>
    <property type="match status" value="1"/>
</dbReference>
<name>A0A143PSH9_LUTPR</name>
<dbReference type="SUPFAM" id="SSF51658">
    <property type="entry name" value="Xylose isomerase-like"/>
    <property type="match status" value="1"/>
</dbReference>
<dbReference type="InterPro" id="IPR036237">
    <property type="entry name" value="Xyl_isomerase-like_sf"/>
</dbReference>
<feature type="domain" description="Xylose isomerase-like TIM barrel" evidence="2">
    <location>
        <begin position="71"/>
        <end position="278"/>
    </location>
</feature>
<gene>
    <name evidence="3" type="ORF">LuPra_04370</name>
</gene>
<dbReference type="PANTHER" id="PTHR12110">
    <property type="entry name" value="HYDROXYPYRUVATE ISOMERASE"/>
    <property type="match status" value="1"/>
</dbReference>
<reference evidence="4" key="2">
    <citation type="submission" date="2016-04" db="EMBL/GenBank/DDBJ databases">
        <title>First Complete Genome Sequence of a Subdivision 6 Acidobacterium.</title>
        <authorList>
            <person name="Huang S."/>
            <person name="Vieira S."/>
            <person name="Bunk B."/>
            <person name="Riedel T."/>
            <person name="Sproeer C."/>
            <person name="Overmann J."/>
        </authorList>
    </citation>
    <scope>NUCLEOTIDE SEQUENCE [LARGE SCALE GENOMIC DNA]</scope>
    <source>
        <strain evidence="4">DSM 100886 HEG_-6_39</strain>
    </source>
</reference>
<feature type="chain" id="PRO_5007511881" evidence="1">
    <location>
        <begin position="36"/>
        <end position="311"/>
    </location>
</feature>